<dbReference type="Gene3D" id="3.40.50.150">
    <property type="entry name" value="Vaccinia Virus protein VP39"/>
    <property type="match status" value="1"/>
</dbReference>
<dbReference type="KEGG" id="tfa:BW733_11200"/>
<sequence length="199" mass="21514">MTEPSKWSRIIAADPDHSRRYIERFKMMEAAGHDLYGEARTVDAMVERNSRILDAGCGPGRLGGRLFELGHRVVGIDVDPALIAAAEEDHPGPLWLVGDLAELDLPAKGISEGFDVIVSAGNVMGFLAPSTRGEVLRRFAAHLAPNGRVIVGFGAGRGYEFAEFFADAGEAGLELDLALSTWNLHPFKADSDFLVAILR</sequence>
<keyword evidence="2 5" id="KW-0808">Transferase</keyword>
<gene>
    <name evidence="5" type="ORF">BW733_11200</name>
</gene>
<keyword evidence="6" id="KW-1185">Reference proteome</keyword>
<evidence type="ECO:0000313" key="5">
    <source>
        <dbReference type="EMBL" id="AQP51313.1"/>
    </source>
</evidence>
<dbReference type="InterPro" id="IPR041698">
    <property type="entry name" value="Methyltransf_25"/>
</dbReference>
<dbReference type="RefSeq" id="WP_077350494.1">
    <property type="nucleotide sequence ID" value="NZ_CP019607.1"/>
</dbReference>
<dbReference type="STRING" id="399497.BW733_11200"/>
<keyword evidence="3" id="KW-0949">S-adenosyl-L-methionine</keyword>
<keyword evidence="1 5" id="KW-0489">Methyltransferase</keyword>
<dbReference type="Pfam" id="PF13649">
    <property type="entry name" value="Methyltransf_25"/>
    <property type="match status" value="1"/>
</dbReference>
<organism evidence="5 6">
    <name type="scientific">Tessaracoccus flavescens</name>
    <dbReference type="NCBI Taxonomy" id="399497"/>
    <lineage>
        <taxon>Bacteria</taxon>
        <taxon>Bacillati</taxon>
        <taxon>Actinomycetota</taxon>
        <taxon>Actinomycetes</taxon>
        <taxon>Propionibacteriales</taxon>
        <taxon>Propionibacteriaceae</taxon>
        <taxon>Tessaracoccus</taxon>
    </lineage>
</organism>
<dbReference type="GO" id="GO:0008168">
    <property type="term" value="F:methyltransferase activity"/>
    <property type="evidence" value="ECO:0007669"/>
    <property type="project" value="UniProtKB-KW"/>
</dbReference>
<dbReference type="Proteomes" id="UP000188235">
    <property type="component" value="Chromosome"/>
</dbReference>
<dbReference type="PANTHER" id="PTHR43464">
    <property type="entry name" value="METHYLTRANSFERASE"/>
    <property type="match status" value="1"/>
</dbReference>
<evidence type="ECO:0000256" key="1">
    <source>
        <dbReference type="ARBA" id="ARBA00022603"/>
    </source>
</evidence>
<proteinExistence type="predicted"/>
<evidence type="ECO:0000256" key="3">
    <source>
        <dbReference type="ARBA" id="ARBA00022691"/>
    </source>
</evidence>
<dbReference type="SUPFAM" id="SSF53335">
    <property type="entry name" value="S-adenosyl-L-methionine-dependent methyltransferases"/>
    <property type="match status" value="1"/>
</dbReference>
<dbReference type="AlphaFoldDB" id="A0A1Q2CYX9"/>
<dbReference type="EMBL" id="CP019607">
    <property type="protein sequence ID" value="AQP51313.1"/>
    <property type="molecule type" value="Genomic_DNA"/>
</dbReference>
<evidence type="ECO:0000256" key="2">
    <source>
        <dbReference type="ARBA" id="ARBA00022679"/>
    </source>
</evidence>
<evidence type="ECO:0000313" key="6">
    <source>
        <dbReference type="Proteomes" id="UP000188235"/>
    </source>
</evidence>
<dbReference type="PANTHER" id="PTHR43464:SF19">
    <property type="entry name" value="UBIQUINONE BIOSYNTHESIS O-METHYLTRANSFERASE, MITOCHONDRIAL"/>
    <property type="match status" value="1"/>
</dbReference>
<feature type="domain" description="Methyltransferase" evidence="4">
    <location>
        <begin position="52"/>
        <end position="147"/>
    </location>
</feature>
<protein>
    <submittedName>
        <fullName evidence="5">SAM-dependent methyltransferase</fullName>
    </submittedName>
</protein>
<accession>A0A1Q2CYX9</accession>
<dbReference type="CDD" id="cd02440">
    <property type="entry name" value="AdoMet_MTases"/>
    <property type="match status" value="1"/>
</dbReference>
<dbReference type="GO" id="GO:0032259">
    <property type="term" value="P:methylation"/>
    <property type="evidence" value="ECO:0007669"/>
    <property type="project" value="UniProtKB-KW"/>
</dbReference>
<evidence type="ECO:0000259" key="4">
    <source>
        <dbReference type="Pfam" id="PF13649"/>
    </source>
</evidence>
<dbReference type="OrthoDB" id="7062303at2"/>
<dbReference type="InterPro" id="IPR029063">
    <property type="entry name" value="SAM-dependent_MTases_sf"/>
</dbReference>
<reference evidence="5 6" key="1">
    <citation type="journal article" date="2008" name="Int. J. Syst. Evol. Microbiol.">
        <title>Tessaracoccus flavescens sp. nov., isolated from marine sediment.</title>
        <authorList>
            <person name="Lee D.W."/>
            <person name="Lee S.D."/>
        </authorList>
    </citation>
    <scope>NUCLEOTIDE SEQUENCE [LARGE SCALE GENOMIC DNA]</scope>
    <source>
        <strain evidence="5 6">SST-39T</strain>
    </source>
</reference>
<name>A0A1Q2CYX9_9ACTN</name>